<keyword evidence="5" id="KW-0648">Protein biosynthesis</keyword>
<dbReference type="Gene3D" id="3.30.70.240">
    <property type="match status" value="1"/>
</dbReference>
<dbReference type="InterPro" id="IPR041095">
    <property type="entry name" value="EFG_II"/>
</dbReference>
<dbReference type="PANTHER" id="PTHR43261">
    <property type="entry name" value="TRANSLATION ELONGATION FACTOR G-RELATED"/>
    <property type="match status" value="1"/>
</dbReference>
<dbReference type="FunFam" id="3.30.70.240:FF:000001">
    <property type="entry name" value="Elongation factor G"/>
    <property type="match status" value="1"/>
</dbReference>
<keyword evidence="2" id="KW-0342">GTP-binding</keyword>
<dbReference type="NCBIfam" id="NF009379">
    <property type="entry name" value="PRK12740.1-3"/>
    <property type="match status" value="1"/>
</dbReference>
<dbReference type="FunFam" id="3.30.230.10:FF:000003">
    <property type="entry name" value="Elongation factor G"/>
    <property type="match status" value="1"/>
</dbReference>
<dbReference type="AlphaFoldDB" id="E6PG60"/>
<dbReference type="GO" id="GO:0003924">
    <property type="term" value="F:GTPase activity"/>
    <property type="evidence" value="ECO:0007669"/>
    <property type="project" value="InterPro"/>
</dbReference>
<keyword evidence="5" id="KW-0251">Elongation factor</keyword>
<dbReference type="EMBL" id="CABL01000008">
    <property type="protein sequence ID" value="CBH75448.1"/>
    <property type="molecule type" value="Genomic_DNA"/>
</dbReference>
<gene>
    <name evidence="5" type="ORF">CARN1_1465</name>
</gene>
<feature type="region of interest" description="Disordered" evidence="3">
    <location>
        <begin position="1"/>
        <end position="201"/>
    </location>
</feature>
<dbReference type="GO" id="GO:0003746">
    <property type="term" value="F:translation elongation factor activity"/>
    <property type="evidence" value="ECO:0007669"/>
    <property type="project" value="UniProtKB-KW"/>
</dbReference>
<dbReference type="InterPro" id="IPR000795">
    <property type="entry name" value="T_Tr_GTP-bd_dom"/>
</dbReference>
<dbReference type="NCBIfam" id="TIGR00231">
    <property type="entry name" value="small_GTP"/>
    <property type="match status" value="1"/>
</dbReference>
<dbReference type="InterPro" id="IPR035647">
    <property type="entry name" value="EFG_III/V"/>
</dbReference>
<dbReference type="GO" id="GO:0005525">
    <property type="term" value="F:GTP binding"/>
    <property type="evidence" value="ECO:0007669"/>
    <property type="project" value="UniProtKB-KW"/>
</dbReference>
<dbReference type="CDD" id="cd03713">
    <property type="entry name" value="EFG_mtEFG_C"/>
    <property type="match status" value="1"/>
</dbReference>
<dbReference type="PANTHER" id="PTHR43261:SF7">
    <property type="entry name" value="ELONGATION FACTOR G-LIKE PROTEIN"/>
    <property type="match status" value="1"/>
</dbReference>
<dbReference type="InterPro" id="IPR000640">
    <property type="entry name" value="EFG_V-like"/>
</dbReference>
<evidence type="ECO:0000313" key="5">
    <source>
        <dbReference type="EMBL" id="CBH75448.1"/>
    </source>
</evidence>
<name>E6PG60_9ZZZZ</name>
<dbReference type="Pfam" id="PF14492">
    <property type="entry name" value="EFG_III"/>
    <property type="match status" value="1"/>
</dbReference>
<dbReference type="InterPro" id="IPR005225">
    <property type="entry name" value="Small_GTP-bd"/>
</dbReference>
<evidence type="ECO:0000256" key="2">
    <source>
        <dbReference type="ARBA" id="ARBA00023134"/>
    </source>
</evidence>
<dbReference type="PRINTS" id="PR00315">
    <property type="entry name" value="ELONGATNFCT"/>
</dbReference>
<dbReference type="NCBIfam" id="NF009381">
    <property type="entry name" value="PRK12740.1-5"/>
    <property type="match status" value="1"/>
</dbReference>
<dbReference type="InterPro" id="IPR005517">
    <property type="entry name" value="Transl_elong_EFG/EF2_IV"/>
</dbReference>
<organism evidence="5">
    <name type="scientific">mine drainage metagenome</name>
    <dbReference type="NCBI Taxonomy" id="410659"/>
    <lineage>
        <taxon>unclassified sequences</taxon>
        <taxon>metagenomes</taxon>
        <taxon>ecological metagenomes</taxon>
    </lineage>
</organism>
<dbReference type="InterPro" id="IPR020568">
    <property type="entry name" value="Ribosomal_Su5_D2-typ_SF"/>
</dbReference>
<dbReference type="CDD" id="cd01434">
    <property type="entry name" value="EFG_mtEFG1_IV"/>
    <property type="match status" value="1"/>
</dbReference>
<dbReference type="SUPFAM" id="SSF50447">
    <property type="entry name" value="Translation proteins"/>
    <property type="match status" value="1"/>
</dbReference>
<dbReference type="InterPro" id="IPR014721">
    <property type="entry name" value="Ribsml_uS5_D2-typ_fold_subgr"/>
</dbReference>
<dbReference type="InterPro" id="IPR027417">
    <property type="entry name" value="P-loop_NTPase"/>
</dbReference>
<evidence type="ECO:0000256" key="3">
    <source>
        <dbReference type="SAM" id="MobiDB-lite"/>
    </source>
</evidence>
<evidence type="ECO:0000259" key="4">
    <source>
        <dbReference type="PROSITE" id="PS51722"/>
    </source>
</evidence>
<feature type="compositionally biased region" description="Basic residues" evidence="3">
    <location>
        <begin position="175"/>
        <end position="189"/>
    </location>
</feature>
<proteinExistence type="predicted"/>
<dbReference type="Pfam" id="PF03764">
    <property type="entry name" value="EFG_IV"/>
    <property type="match status" value="1"/>
</dbReference>
<dbReference type="Gene3D" id="3.30.230.10">
    <property type="match status" value="1"/>
</dbReference>
<feature type="domain" description="Tr-type G" evidence="4">
    <location>
        <begin position="206"/>
        <end position="477"/>
    </location>
</feature>
<sequence>MSVRSDAPAHRSVRRNPRARARLRPRAEREARRSAPPRRSPRRNLRKRNPHRRPRPNRKRPRSRQQKHPRSRRQKHPRSRRQKRPRSRRQKRPRSRRQKRPRSRRQKHPRSRRQKHPRSRRQKRPRSRRQKHPRSRRQRSLPRRKPPPPRSPSKRVRRRSPPRRDPLCAPQQNQSRKKPLERKPPRRKSQNADRCGARRAPMSEDLRIRNVAFVGPHHSGKTTLLEALLFACGAIARRGSVTDGSTTTDCEPEDIAHAQSTCVGFARATHDSIEINLIDTPGFIDFFEETRAALRGVDAAVVVVEADPSRIALTHALMEEIDQLRLPHIVVINKLDRPGADFNATLAELQRLYGRHVVAEQLPIRRDDSLVGFIDLATMQGTRYSADGDRSEAIEPEFDVVARQSRRALLEAMADFDDRLMQELLDDVEPPTEEVDRDLCDECAHDQIVPVLVASGLHGFGITALLRAIERWFPAPVGDARAPIRAQVIKTIVHPQSGKLSVARIHEGTLTSDATLIDLRTGERLRVGGLYRLFGKKSEPISSAGPGSIVAIARLEGVLTGSTLAGAPTVKPLPPIEFAPPVFAVAIKPKERIDEAKISQMLARIIEEDPSLQIARAQFTSEQLLLGCGEQHVGIAIERLARKHRVEIEVAPPAIPYLETISGSTEVHSRYKHQTGGHGQFADVQIRFAPRPRGSGLLFDDEIVGGVVPKNFIPAVEKGVREALARGTSGYPVTDLRVTLFDGQYHDVDSSEQSFRTAASMAVRDALPKCKPIVLEPIARVEVTIPPHFTATVIGQLTAKRGQILGMQPSDREGREIVEADVPLVELARYITELRTATQGLGTYRWSHERYDPAPPGRVPTAAVS</sequence>
<dbReference type="Gene3D" id="2.40.30.10">
    <property type="entry name" value="Translation factors"/>
    <property type="match status" value="1"/>
</dbReference>
<accession>E6PG60</accession>
<dbReference type="PRINTS" id="PR01037">
    <property type="entry name" value="TCRTETOQM"/>
</dbReference>
<dbReference type="Pfam" id="PF22042">
    <property type="entry name" value="EF-G_D2"/>
    <property type="match status" value="1"/>
</dbReference>
<dbReference type="SMART" id="SM00889">
    <property type="entry name" value="EFG_IV"/>
    <property type="match status" value="1"/>
</dbReference>
<dbReference type="SMART" id="SM00838">
    <property type="entry name" value="EFG_C"/>
    <property type="match status" value="1"/>
</dbReference>
<dbReference type="PROSITE" id="PS51722">
    <property type="entry name" value="G_TR_2"/>
    <property type="match status" value="1"/>
</dbReference>
<dbReference type="Gene3D" id="3.30.70.870">
    <property type="entry name" value="Elongation Factor G (Translational Gtpase), domain 3"/>
    <property type="match status" value="1"/>
</dbReference>
<feature type="compositionally biased region" description="Basic residues" evidence="3">
    <location>
        <begin position="35"/>
        <end position="161"/>
    </location>
</feature>
<keyword evidence="1" id="KW-0547">Nucleotide-binding</keyword>
<protein>
    <submittedName>
        <fullName evidence="5">Elongation factor G-like protein (Modular protein)</fullName>
    </submittedName>
</protein>
<dbReference type="Gene3D" id="3.40.50.300">
    <property type="entry name" value="P-loop containing nucleotide triphosphate hydrolases"/>
    <property type="match status" value="1"/>
</dbReference>
<dbReference type="InterPro" id="IPR009000">
    <property type="entry name" value="Transl_B-barrel_sf"/>
</dbReference>
<dbReference type="SUPFAM" id="SSF54980">
    <property type="entry name" value="EF-G C-terminal domain-like"/>
    <property type="match status" value="2"/>
</dbReference>
<dbReference type="InterPro" id="IPR053905">
    <property type="entry name" value="EF-G-like_DII"/>
</dbReference>
<dbReference type="SUPFAM" id="SSF52540">
    <property type="entry name" value="P-loop containing nucleoside triphosphate hydrolases"/>
    <property type="match status" value="1"/>
</dbReference>
<comment type="caution">
    <text evidence="5">The sequence shown here is derived from an EMBL/GenBank/DDBJ whole genome shotgun (WGS) entry which is preliminary data.</text>
</comment>
<dbReference type="InterPro" id="IPR035649">
    <property type="entry name" value="EFG_V"/>
</dbReference>
<dbReference type="Pfam" id="PF00009">
    <property type="entry name" value="GTP_EFTU"/>
    <property type="match status" value="1"/>
</dbReference>
<dbReference type="Pfam" id="PF00679">
    <property type="entry name" value="EFG_C"/>
    <property type="match status" value="1"/>
</dbReference>
<dbReference type="SUPFAM" id="SSF54211">
    <property type="entry name" value="Ribosomal protein S5 domain 2-like"/>
    <property type="match status" value="1"/>
</dbReference>
<reference evidence="5" key="1">
    <citation type="submission" date="2009-10" db="EMBL/GenBank/DDBJ databases">
        <title>Diversity of trophic interactions inside an arsenic-rich microbial ecosystem.</title>
        <authorList>
            <person name="Bertin P.N."/>
            <person name="Heinrich-Salmeron A."/>
            <person name="Pelletier E."/>
            <person name="Goulhen-Chollet F."/>
            <person name="Arsene-Ploetze F."/>
            <person name="Gallien S."/>
            <person name="Calteau A."/>
            <person name="Vallenet D."/>
            <person name="Casiot C."/>
            <person name="Chane-Woon-Ming B."/>
            <person name="Giloteaux L."/>
            <person name="Barakat M."/>
            <person name="Bonnefoy V."/>
            <person name="Bruneel O."/>
            <person name="Chandler M."/>
            <person name="Cleiss J."/>
            <person name="Duran R."/>
            <person name="Elbaz-Poulichet F."/>
            <person name="Fonknechten N."/>
            <person name="Lauga B."/>
            <person name="Mornico D."/>
            <person name="Ortet P."/>
            <person name="Schaeffer C."/>
            <person name="Siguier P."/>
            <person name="Alexander Thil Smith A."/>
            <person name="Van Dorsselaer A."/>
            <person name="Weissenbach J."/>
            <person name="Medigue C."/>
            <person name="Le Paslier D."/>
        </authorList>
    </citation>
    <scope>NUCLEOTIDE SEQUENCE</scope>
</reference>
<dbReference type="NCBIfam" id="NF009891">
    <property type="entry name" value="PRK13351.1-1"/>
    <property type="match status" value="1"/>
</dbReference>
<dbReference type="GO" id="GO:0032790">
    <property type="term" value="P:ribosome disassembly"/>
    <property type="evidence" value="ECO:0007669"/>
    <property type="project" value="TreeGrafter"/>
</dbReference>
<evidence type="ECO:0000256" key="1">
    <source>
        <dbReference type="ARBA" id="ARBA00022741"/>
    </source>
</evidence>
<feature type="compositionally biased region" description="Basic residues" evidence="3">
    <location>
        <begin position="11"/>
        <end position="24"/>
    </location>
</feature>
<dbReference type="InterPro" id="IPR047872">
    <property type="entry name" value="EFG_IV"/>
</dbReference>